<keyword evidence="3" id="KW-0328">Glycosyltransferase</keyword>
<evidence type="ECO:0000313" key="4">
    <source>
        <dbReference type="Proteomes" id="UP000320386"/>
    </source>
</evidence>
<dbReference type="Pfam" id="PF00534">
    <property type="entry name" value="Glycos_transf_1"/>
    <property type="match status" value="1"/>
</dbReference>
<dbReference type="SUPFAM" id="SSF53756">
    <property type="entry name" value="UDP-Glycosyltransferase/glycogen phosphorylase"/>
    <property type="match status" value="1"/>
</dbReference>
<keyword evidence="4" id="KW-1185">Reference proteome</keyword>
<evidence type="ECO:0000259" key="1">
    <source>
        <dbReference type="Pfam" id="PF00534"/>
    </source>
</evidence>
<dbReference type="RefSeq" id="WP_145447067.1">
    <property type="nucleotide sequence ID" value="NZ_CP036280.1"/>
</dbReference>
<evidence type="ECO:0000313" key="3">
    <source>
        <dbReference type="EMBL" id="QDU72921.1"/>
    </source>
</evidence>
<gene>
    <name evidence="3" type="primary">epsF_3</name>
    <name evidence="3" type="ORF">Pan265_27970</name>
</gene>
<dbReference type="GO" id="GO:0016757">
    <property type="term" value="F:glycosyltransferase activity"/>
    <property type="evidence" value="ECO:0007669"/>
    <property type="project" value="UniProtKB-KW"/>
</dbReference>
<dbReference type="PANTHER" id="PTHR12526">
    <property type="entry name" value="GLYCOSYLTRANSFERASE"/>
    <property type="match status" value="1"/>
</dbReference>
<dbReference type="InterPro" id="IPR028098">
    <property type="entry name" value="Glyco_trans_4-like_N"/>
</dbReference>
<dbReference type="AlphaFoldDB" id="A0A518C118"/>
<dbReference type="OrthoDB" id="232381at2"/>
<evidence type="ECO:0000259" key="2">
    <source>
        <dbReference type="Pfam" id="PF13439"/>
    </source>
</evidence>
<organism evidence="3 4">
    <name type="scientific">Mucisphaera calidilacus</name>
    <dbReference type="NCBI Taxonomy" id="2527982"/>
    <lineage>
        <taxon>Bacteria</taxon>
        <taxon>Pseudomonadati</taxon>
        <taxon>Planctomycetota</taxon>
        <taxon>Phycisphaerae</taxon>
        <taxon>Phycisphaerales</taxon>
        <taxon>Phycisphaeraceae</taxon>
        <taxon>Mucisphaera</taxon>
    </lineage>
</organism>
<dbReference type="EMBL" id="CP036280">
    <property type="protein sequence ID" value="QDU72921.1"/>
    <property type="molecule type" value="Genomic_DNA"/>
</dbReference>
<dbReference type="EC" id="2.4.-.-" evidence="3"/>
<sequence length="381" mass="41629">MRVERPVLVHVVHRLYRAGAELLAADLARSLSDEYRFAFVCLDEVGPLGEELRGEGFEVRCVERRPGVDLGTIRRMAEVMGDLGPSLVHAHQYTPFFYASSARFTAGTPRVLFTEHGRHYPDRRKLKRVVANRFLLGAGDRVTAVGGFVRDALVRNEGLAGSRIEVVYNGIDTRGFGSPRRGREEVRRELGLGAETPVAIQVARFHPVKDHATALRSMAHLTVSRPDAVLLLVGDGECRSDLERQVDELGLRRQVRFLGVRDDVADLLAASDLFLLTSVSEGVSLTLLEAMSAGLPVVATDVGGNPEVVEDGVTGLLAGRGRDVELASAMVRLLGDASLRRSMGGAGVEKARSRFDRGRMISAYRALYDAMTERGVLRLAC</sequence>
<protein>
    <submittedName>
        <fullName evidence="3">Glycosyltransferase EpsF</fullName>
        <ecNumber evidence="3">2.4.-.-</ecNumber>
    </submittedName>
</protein>
<accession>A0A518C118</accession>
<dbReference type="InterPro" id="IPR001296">
    <property type="entry name" value="Glyco_trans_1"/>
</dbReference>
<proteinExistence type="predicted"/>
<dbReference type="KEGG" id="mcad:Pan265_27970"/>
<keyword evidence="3" id="KW-0808">Transferase</keyword>
<feature type="domain" description="Glycosyltransferase subfamily 4-like N-terminal" evidence="2">
    <location>
        <begin position="19"/>
        <end position="173"/>
    </location>
</feature>
<name>A0A518C118_9BACT</name>
<feature type="domain" description="Glycosyl transferase family 1" evidence="1">
    <location>
        <begin position="183"/>
        <end position="346"/>
    </location>
</feature>
<dbReference type="PANTHER" id="PTHR12526:SF630">
    <property type="entry name" value="GLYCOSYLTRANSFERASE"/>
    <property type="match status" value="1"/>
</dbReference>
<reference evidence="3 4" key="1">
    <citation type="submission" date="2019-02" db="EMBL/GenBank/DDBJ databases">
        <title>Deep-cultivation of Planctomycetes and their phenomic and genomic characterization uncovers novel biology.</title>
        <authorList>
            <person name="Wiegand S."/>
            <person name="Jogler M."/>
            <person name="Boedeker C."/>
            <person name="Pinto D."/>
            <person name="Vollmers J."/>
            <person name="Rivas-Marin E."/>
            <person name="Kohn T."/>
            <person name="Peeters S.H."/>
            <person name="Heuer A."/>
            <person name="Rast P."/>
            <person name="Oberbeckmann S."/>
            <person name="Bunk B."/>
            <person name="Jeske O."/>
            <person name="Meyerdierks A."/>
            <person name="Storesund J.E."/>
            <person name="Kallscheuer N."/>
            <person name="Luecker S."/>
            <person name="Lage O.M."/>
            <person name="Pohl T."/>
            <person name="Merkel B.J."/>
            <person name="Hornburger P."/>
            <person name="Mueller R.-W."/>
            <person name="Bruemmer F."/>
            <person name="Labrenz M."/>
            <person name="Spormann A.M."/>
            <person name="Op den Camp H."/>
            <person name="Overmann J."/>
            <person name="Amann R."/>
            <person name="Jetten M.S.M."/>
            <person name="Mascher T."/>
            <person name="Medema M.H."/>
            <person name="Devos D.P."/>
            <person name="Kaster A.-K."/>
            <person name="Ovreas L."/>
            <person name="Rohde M."/>
            <person name="Galperin M.Y."/>
            <person name="Jogler C."/>
        </authorList>
    </citation>
    <scope>NUCLEOTIDE SEQUENCE [LARGE SCALE GENOMIC DNA]</scope>
    <source>
        <strain evidence="3 4">Pan265</strain>
    </source>
</reference>
<dbReference type="Pfam" id="PF13439">
    <property type="entry name" value="Glyco_transf_4"/>
    <property type="match status" value="1"/>
</dbReference>
<dbReference type="Gene3D" id="3.40.50.2000">
    <property type="entry name" value="Glycogen Phosphorylase B"/>
    <property type="match status" value="2"/>
</dbReference>
<dbReference type="Proteomes" id="UP000320386">
    <property type="component" value="Chromosome"/>
</dbReference>